<dbReference type="SFLD" id="SFLDG01129">
    <property type="entry name" value="C1.5:_HAD__Beta-PGM__Phosphata"/>
    <property type="match status" value="1"/>
</dbReference>
<evidence type="ECO:0000256" key="8">
    <source>
        <dbReference type="PIRSR" id="PIRSR000915-3"/>
    </source>
</evidence>
<evidence type="ECO:0000256" key="7">
    <source>
        <dbReference type="PIRSR" id="PIRSR000915-2"/>
    </source>
</evidence>
<dbReference type="RefSeq" id="WP_066462453.1">
    <property type="nucleotide sequence ID" value="NZ_MATO01000015.1"/>
</dbReference>
<evidence type="ECO:0000256" key="2">
    <source>
        <dbReference type="ARBA" id="ARBA00022723"/>
    </source>
</evidence>
<dbReference type="SFLD" id="SFLDS00003">
    <property type="entry name" value="Haloacid_Dehalogenase"/>
    <property type="match status" value="1"/>
</dbReference>
<dbReference type="GO" id="GO:0016791">
    <property type="term" value="F:phosphatase activity"/>
    <property type="evidence" value="ECO:0007669"/>
    <property type="project" value="TreeGrafter"/>
</dbReference>
<keyword evidence="4 5" id="KW-0460">Magnesium</keyword>
<dbReference type="Proteomes" id="UP000093482">
    <property type="component" value="Unassembled WGS sequence"/>
</dbReference>
<feature type="active site" description="Proton donor" evidence="6">
    <location>
        <position position="12"/>
    </location>
</feature>
<dbReference type="PANTHER" id="PTHR19288:SF46">
    <property type="entry name" value="HALOACID DEHALOGENASE-LIKE HYDROLASE DOMAIN-CONTAINING PROTEIN 2"/>
    <property type="match status" value="1"/>
</dbReference>
<keyword evidence="2 5" id="KW-0479">Metal-binding</keyword>
<dbReference type="Pfam" id="PF13344">
    <property type="entry name" value="Hydrolase_6"/>
    <property type="match status" value="1"/>
</dbReference>
<feature type="binding site" evidence="7">
    <location>
        <position position="182"/>
    </location>
    <ligand>
        <name>substrate</name>
    </ligand>
</feature>
<feature type="binding site" evidence="8">
    <location>
        <position position="10"/>
    </location>
    <ligand>
        <name>Mg(2+)</name>
        <dbReference type="ChEBI" id="CHEBI:18420"/>
    </ligand>
</feature>
<evidence type="ECO:0000256" key="5">
    <source>
        <dbReference type="PIRNR" id="PIRNR000915"/>
    </source>
</evidence>
<dbReference type="GO" id="GO:0005737">
    <property type="term" value="C:cytoplasm"/>
    <property type="evidence" value="ECO:0007669"/>
    <property type="project" value="TreeGrafter"/>
</dbReference>
<name>A0A1C0YZL9_9BACL</name>
<accession>A0A1C0YZL9</accession>
<protein>
    <recommendedName>
        <fullName evidence="5">Acid sugar phosphatase</fullName>
        <ecNumber evidence="5">3.1.3.-</ecNumber>
    </recommendedName>
</protein>
<evidence type="ECO:0000256" key="6">
    <source>
        <dbReference type="PIRSR" id="PIRSR000915-1"/>
    </source>
</evidence>
<feature type="binding site" evidence="8">
    <location>
        <position position="12"/>
    </location>
    <ligand>
        <name>Mg(2+)</name>
        <dbReference type="ChEBI" id="CHEBI:18420"/>
    </ligand>
</feature>
<dbReference type="OrthoDB" id="9810449at2"/>
<gene>
    <name evidence="9" type="ORF">A6K76_06690</name>
</gene>
<dbReference type="NCBIfam" id="TIGR01460">
    <property type="entry name" value="HAD-SF-IIA"/>
    <property type="match status" value="1"/>
</dbReference>
<dbReference type="PANTHER" id="PTHR19288">
    <property type="entry name" value="4-NITROPHENYLPHOSPHATASE-RELATED"/>
    <property type="match status" value="1"/>
</dbReference>
<dbReference type="Pfam" id="PF13242">
    <property type="entry name" value="Hydrolase_like"/>
    <property type="match status" value="1"/>
</dbReference>
<dbReference type="InterPro" id="IPR036412">
    <property type="entry name" value="HAD-like_sf"/>
</dbReference>
<evidence type="ECO:0000313" key="10">
    <source>
        <dbReference type="Proteomes" id="UP000093482"/>
    </source>
</evidence>
<feature type="active site" description="Nucleophile" evidence="6">
    <location>
        <position position="10"/>
    </location>
</feature>
<comment type="function">
    <text evidence="5">Catalyzes the dephosphorylation of 2-6 carbon acid sugars in vitro.</text>
</comment>
<reference evidence="9 10" key="1">
    <citation type="submission" date="2016-07" db="EMBL/GenBank/DDBJ databases">
        <title>Caryophanon latum genome sequencing.</title>
        <authorList>
            <person name="Verma A."/>
            <person name="Pal Y."/>
            <person name="Krishnamurthi S."/>
        </authorList>
    </citation>
    <scope>NUCLEOTIDE SEQUENCE [LARGE SCALE GENOMIC DNA]</scope>
    <source>
        <strain evidence="9 10">DSM 14151</strain>
    </source>
</reference>
<keyword evidence="3 9" id="KW-0378">Hydrolase</keyword>
<dbReference type="Gene3D" id="3.40.50.1000">
    <property type="entry name" value="HAD superfamily/HAD-like"/>
    <property type="match status" value="2"/>
</dbReference>
<dbReference type="GO" id="GO:0046872">
    <property type="term" value="F:metal ion binding"/>
    <property type="evidence" value="ECO:0007669"/>
    <property type="project" value="UniProtKB-KW"/>
</dbReference>
<dbReference type="EC" id="3.1.3.-" evidence="5"/>
<evidence type="ECO:0000256" key="3">
    <source>
        <dbReference type="ARBA" id="ARBA00022801"/>
    </source>
</evidence>
<evidence type="ECO:0000313" key="9">
    <source>
        <dbReference type="EMBL" id="OCS92563.1"/>
    </source>
</evidence>
<evidence type="ECO:0000256" key="4">
    <source>
        <dbReference type="ARBA" id="ARBA00022842"/>
    </source>
</evidence>
<dbReference type="NCBIfam" id="TIGR01457">
    <property type="entry name" value="HAD-SF-IIA-hyp2"/>
    <property type="match status" value="1"/>
</dbReference>
<keyword evidence="10" id="KW-1185">Reference proteome</keyword>
<comment type="cofactor">
    <cofactor evidence="8">
        <name>Mg(2+)</name>
        <dbReference type="ChEBI" id="CHEBI:18420"/>
    </cofactor>
    <text evidence="8">Divalent metal ions. Mg(2+) is the most effective.</text>
</comment>
<comment type="caution">
    <text evidence="9">The sequence shown here is derived from an EMBL/GenBank/DDBJ whole genome shotgun (WGS) entry which is preliminary data.</text>
</comment>
<dbReference type="PIRSF" id="PIRSF000915">
    <property type="entry name" value="PGP-type_phosphatase"/>
    <property type="match status" value="1"/>
</dbReference>
<sequence length="259" mass="28443">MKQYKAYCFDLDGTVYKGKDVIDTAVAYIHMLQARGIEPFYVTNNSSKTTAQIQETLRAFRIEAPATHIYSSAMATAQYVKHHYPNASVRVMGEDGIRNAAQTVGLQLVDGVEADVFVMGIDRQLTYTTLADACKTVQNGAAFVATNEDVKFPAEQYFLPGNGSLARLVQGVTGVEPTYIGKPSPVMLELIAETFGYDKSDMVMIGDNYDTDILSGIRFGIDTIHVNTGVTSTEAAYAKEQPPTMLVENMMVYAELEKE</sequence>
<feature type="binding site" evidence="8">
    <location>
        <position position="207"/>
    </location>
    <ligand>
        <name>Mg(2+)</name>
        <dbReference type="ChEBI" id="CHEBI:18420"/>
    </ligand>
</feature>
<evidence type="ECO:0000256" key="1">
    <source>
        <dbReference type="ARBA" id="ARBA00006696"/>
    </source>
</evidence>
<dbReference type="InterPro" id="IPR006357">
    <property type="entry name" value="HAD-SF_hydro_IIA"/>
</dbReference>
<organism evidence="9 10">
    <name type="scientific">Caryophanon latum</name>
    <dbReference type="NCBI Taxonomy" id="33977"/>
    <lineage>
        <taxon>Bacteria</taxon>
        <taxon>Bacillati</taxon>
        <taxon>Bacillota</taxon>
        <taxon>Bacilli</taxon>
        <taxon>Bacillales</taxon>
        <taxon>Caryophanaceae</taxon>
        <taxon>Caryophanon</taxon>
    </lineage>
</organism>
<dbReference type="EMBL" id="MATO01000015">
    <property type="protein sequence ID" value="OCS92563.1"/>
    <property type="molecule type" value="Genomic_DNA"/>
</dbReference>
<dbReference type="AlphaFoldDB" id="A0A1C0YZL9"/>
<dbReference type="InterPro" id="IPR023214">
    <property type="entry name" value="HAD_sf"/>
</dbReference>
<dbReference type="SUPFAM" id="SSF56784">
    <property type="entry name" value="HAD-like"/>
    <property type="match status" value="1"/>
</dbReference>
<comment type="similarity">
    <text evidence="1 5">Belongs to the HAD-like hydrolase superfamily. NagD family.</text>
</comment>
<dbReference type="InterPro" id="IPR006354">
    <property type="entry name" value="HAD-SF_hydro_IIA_hyp1"/>
</dbReference>
<proteinExistence type="inferred from homology"/>